<evidence type="ECO:0000259" key="7">
    <source>
        <dbReference type="SMART" id="SM00484"/>
    </source>
</evidence>
<evidence type="ECO:0000256" key="4">
    <source>
        <dbReference type="ARBA" id="ARBA00022759"/>
    </source>
</evidence>
<dbReference type="HOGENOM" id="CLU_021984_0_0_1"/>
<evidence type="ECO:0000256" key="3">
    <source>
        <dbReference type="ARBA" id="ARBA00022723"/>
    </source>
</evidence>
<dbReference type="InterPro" id="IPR029060">
    <property type="entry name" value="PIN-like_dom_sf"/>
</dbReference>
<keyword evidence="5" id="KW-0378">Hydrolase</keyword>
<dbReference type="Pfam" id="PF00867">
    <property type="entry name" value="XPG_I"/>
    <property type="match status" value="1"/>
</dbReference>
<feature type="domain" description="XPG N-terminal" evidence="8">
    <location>
        <begin position="1"/>
        <end position="100"/>
    </location>
</feature>
<dbReference type="Proteomes" id="UP000030653">
    <property type="component" value="Unassembled WGS sequence"/>
</dbReference>
<dbReference type="GO" id="GO:0046872">
    <property type="term" value="F:metal ion binding"/>
    <property type="evidence" value="ECO:0007669"/>
    <property type="project" value="UniProtKB-KW"/>
</dbReference>
<dbReference type="AlphaFoldDB" id="M5G2A7"/>
<reference evidence="9 10" key="1">
    <citation type="journal article" date="2012" name="Science">
        <title>The Paleozoic origin of enzymatic lignin decomposition reconstructed from 31 fungal genomes.</title>
        <authorList>
            <person name="Floudas D."/>
            <person name="Binder M."/>
            <person name="Riley R."/>
            <person name="Barry K."/>
            <person name="Blanchette R.A."/>
            <person name="Henrissat B."/>
            <person name="Martinez A.T."/>
            <person name="Otillar R."/>
            <person name="Spatafora J.W."/>
            <person name="Yadav J.S."/>
            <person name="Aerts A."/>
            <person name="Benoit I."/>
            <person name="Boyd A."/>
            <person name="Carlson A."/>
            <person name="Copeland A."/>
            <person name="Coutinho P.M."/>
            <person name="de Vries R.P."/>
            <person name="Ferreira P."/>
            <person name="Findley K."/>
            <person name="Foster B."/>
            <person name="Gaskell J."/>
            <person name="Glotzer D."/>
            <person name="Gorecki P."/>
            <person name="Heitman J."/>
            <person name="Hesse C."/>
            <person name="Hori C."/>
            <person name="Igarashi K."/>
            <person name="Jurgens J.A."/>
            <person name="Kallen N."/>
            <person name="Kersten P."/>
            <person name="Kohler A."/>
            <person name="Kuees U."/>
            <person name="Kumar T.K.A."/>
            <person name="Kuo A."/>
            <person name="LaButti K."/>
            <person name="Larrondo L.F."/>
            <person name="Lindquist E."/>
            <person name="Ling A."/>
            <person name="Lombard V."/>
            <person name="Lucas S."/>
            <person name="Lundell T."/>
            <person name="Martin R."/>
            <person name="McLaughlin D.J."/>
            <person name="Morgenstern I."/>
            <person name="Morin E."/>
            <person name="Murat C."/>
            <person name="Nagy L.G."/>
            <person name="Nolan M."/>
            <person name="Ohm R.A."/>
            <person name="Patyshakuliyeva A."/>
            <person name="Rokas A."/>
            <person name="Ruiz-Duenas F.J."/>
            <person name="Sabat G."/>
            <person name="Salamov A."/>
            <person name="Samejima M."/>
            <person name="Schmutz J."/>
            <person name="Slot J.C."/>
            <person name="St John F."/>
            <person name="Stenlid J."/>
            <person name="Sun H."/>
            <person name="Sun S."/>
            <person name="Syed K."/>
            <person name="Tsang A."/>
            <person name="Wiebenga A."/>
            <person name="Young D."/>
            <person name="Pisabarro A."/>
            <person name="Eastwood D.C."/>
            <person name="Martin F."/>
            <person name="Cullen D."/>
            <person name="Grigoriev I.V."/>
            <person name="Hibbett D.S."/>
        </authorList>
    </citation>
    <scope>NUCLEOTIDE SEQUENCE [LARGE SCALE GENOMIC DNA]</scope>
    <source>
        <strain evidence="9 10">DJM-731 SS1</strain>
    </source>
</reference>
<dbReference type="RefSeq" id="XP_040629244.1">
    <property type="nucleotide sequence ID" value="XM_040776379.1"/>
</dbReference>
<dbReference type="SMART" id="SM00484">
    <property type="entry name" value="XPGI"/>
    <property type="match status" value="1"/>
</dbReference>
<proteinExistence type="predicted"/>
<dbReference type="SMART" id="SM00485">
    <property type="entry name" value="XPGN"/>
    <property type="match status" value="1"/>
</dbReference>
<protein>
    <submittedName>
        <fullName evidence="9">PIN domain-like protein</fullName>
    </submittedName>
</protein>
<evidence type="ECO:0000256" key="2">
    <source>
        <dbReference type="ARBA" id="ARBA00022722"/>
    </source>
</evidence>
<dbReference type="EMBL" id="JH795862">
    <property type="protein sequence ID" value="EJU02350.1"/>
    <property type="molecule type" value="Genomic_DNA"/>
</dbReference>
<dbReference type="GO" id="GO:0005737">
    <property type="term" value="C:cytoplasm"/>
    <property type="evidence" value="ECO:0007669"/>
    <property type="project" value="TreeGrafter"/>
</dbReference>
<evidence type="ECO:0000313" key="9">
    <source>
        <dbReference type="EMBL" id="EJU02350.1"/>
    </source>
</evidence>
<dbReference type="InterPro" id="IPR006086">
    <property type="entry name" value="XPG-I_dom"/>
</dbReference>
<evidence type="ECO:0000313" key="10">
    <source>
        <dbReference type="Proteomes" id="UP000030653"/>
    </source>
</evidence>
<dbReference type="OrthoDB" id="31113at2759"/>
<dbReference type="PRINTS" id="PR00853">
    <property type="entry name" value="XPGRADSUPER"/>
</dbReference>
<accession>M5G2A7</accession>
<comment type="cofactor">
    <cofactor evidence="1">
        <name>Mg(2+)</name>
        <dbReference type="ChEBI" id="CHEBI:18420"/>
    </cofactor>
</comment>
<dbReference type="SUPFAM" id="SSF47807">
    <property type="entry name" value="5' to 3' exonuclease, C-terminal subdomain"/>
    <property type="match status" value="1"/>
</dbReference>
<keyword evidence="2" id="KW-0540">Nuclease</keyword>
<dbReference type="GeneID" id="63691441"/>
<dbReference type="Pfam" id="PF00752">
    <property type="entry name" value="XPG_N"/>
    <property type="match status" value="1"/>
</dbReference>
<dbReference type="GO" id="GO:0003677">
    <property type="term" value="F:DNA binding"/>
    <property type="evidence" value="ECO:0007669"/>
    <property type="project" value="InterPro"/>
</dbReference>
<sequence>MGVLGFTPFLQKACPDVIKHFPTRLRALSGKKIAVDGNLVTQRLHFGAGSHEHGHIIGWYKMIKDMHANGVGVITVWDGKERSSAKAREQARRQATRLLQLARGAHEQGRLHRLQRLTGAVKKYQHLCRAEQLQVSAAVRLAVGAAAVAQLHGLADVMEKVHSSKSIKLANEIVNDTELDYAEADRALQKEMLLHLYSHEEREALASFLDHVDPEDVTTVAAVDTAYESVLEALANASEADERPADAKWFDMSADDMGAYRFGGREKDPKPEVIPEPHTTLGLSSSYPAPITSLQYPGFSPDTITKELTELYQDFRETTLKNSPELSTSLPEVMPTLPLAVIEPEHVLPSKYQAQLTADEQLFWKRLIVEVAEGSVEGVPKSDDVADVALLENLFNRSGQMALSYEKRNRQPTAATYAESRRILSAMGVPCIEAEYPYEAEALAASLVINGLANYVGSEDTDVLIYEAPLLRNLTNRQLPLALISGTDVRNALQLSRESFVDFALLLGTDFTQRVKNLGPHTAIKLIRTYGSIEQLLRSQTKYVPSSPGVYMEQIEVARLVFSTLPPVPDSAPFQEGIYDEQEVQALLKEYHVQVADLAEDMGDHTAHDGHLGANYFGDNPVDPSGTYWSYGTIIL</sequence>
<dbReference type="STRING" id="1858805.M5G2A7"/>
<dbReference type="OMA" id="PFLQKTC"/>
<dbReference type="GO" id="GO:0017108">
    <property type="term" value="F:5'-flap endonuclease activity"/>
    <property type="evidence" value="ECO:0007669"/>
    <property type="project" value="TreeGrafter"/>
</dbReference>
<dbReference type="SMART" id="SM00279">
    <property type="entry name" value="HhH2"/>
    <property type="match status" value="1"/>
</dbReference>
<evidence type="ECO:0000256" key="1">
    <source>
        <dbReference type="ARBA" id="ARBA00001946"/>
    </source>
</evidence>
<evidence type="ECO:0000256" key="5">
    <source>
        <dbReference type="ARBA" id="ARBA00022801"/>
    </source>
</evidence>
<gene>
    <name evidence="9" type="ORF">DACRYDRAFT_79148</name>
</gene>
<organism evidence="9 10">
    <name type="scientific">Dacryopinax primogenitus (strain DJM 731)</name>
    <name type="common">Brown rot fungus</name>
    <dbReference type="NCBI Taxonomy" id="1858805"/>
    <lineage>
        <taxon>Eukaryota</taxon>
        <taxon>Fungi</taxon>
        <taxon>Dikarya</taxon>
        <taxon>Basidiomycota</taxon>
        <taxon>Agaricomycotina</taxon>
        <taxon>Dacrymycetes</taxon>
        <taxon>Dacrymycetales</taxon>
        <taxon>Dacrymycetaceae</taxon>
        <taxon>Dacryopinax</taxon>
    </lineage>
</organism>
<keyword evidence="3" id="KW-0479">Metal-binding</keyword>
<dbReference type="Gene3D" id="3.40.50.1010">
    <property type="entry name" value="5'-nuclease"/>
    <property type="match status" value="2"/>
</dbReference>
<dbReference type="InterPro" id="IPR036279">
    <property type="entry name" value="5-3_exonuclease_C_sf"/>
</dbReference>
<dbReference type="InterPro" id="IPR008918">
    <property type="entry name" value="HhH2"/>
</dbReference>
<keyword evidence="4" id="KW-0255">Endonuclease</keyword>
<dbReference type="SUPFAM" id="SSF88723">
    <property type="entry name" value="PIN domain-like"/>
    <property type="match status" value="1"/>
</dbReference>
<dbReference type="GO" id="GO:0008409">
    <property type="term" value="F:5'-3' exonuclease activity"/>
    <property type="evidence" value="ECO:0007669"/>
    <property type="project" value="TreeGrafter"/>
</dbReference>
<name>M5G2A7_DACPD</name>
<dbReference type="PANTHER" id="PTHR11081">
    <property type="entry name" value="FLAP ENDONUCLEASE FAMILY MEMBER"/>
    <property type="match status" value="1"/>
</dbReference>
<dbReference type="InterPro" id="IPR006085">
    <property type="entry name" value="XPG_DNA_repair_N"/>
</dbReference>
<dbReference type="InterPro" id="IPR006084">
    <property type="entry name" value="XPG/Rad2"/>
</dbReference>
<dbReference type="CDD" id="cd09897">
    <property type="entry name" value="H3TH_FEN1-XPG-like"/>
    <property type="match status" value="1"/>
</dbReference>
<dbReference type="PANTHER" id="PTHR11081:SF9">
    <property type="entry name" value="FLAP ENDONUCLEASE 1"/>
    <property type="match status" value="1"/>
</dbReference>
<feature type="domain" description="XPG-I" evidence="7">
    <location>
        <begin position="425"/>
        <end position="495"/>
    </location>
</feature>
<dbReference type="GO" id="GO:0005634">
    <property type="term" value="C:nucleus"/>
    <property type="evidence" value="ECO:0007669"/>
    <property type="project" value="TreeGrafter"/>
</dbReference>
<evidence type="ECO:0000259" key="8">
    <source>
        <dbReference type="SMART" id="SM00485"/>
    </source>
</evidence>
<keyword evidence="10" id="KW-1185">Reference proteome</keyword>
<evidence type="ECO:0000256" key="6">
    <source>
        <dbReference type="ARBA" id="ARBA00022842"/>
    </source>
</evidence>
<keyword evidence="6" id="KW-0460">Magnesium</keyword>
<dbReference type="Gene3D" id="1.10.150.20">
    <property type="entry name" value="5' to 3' exonuclease, C-terminal subdomain"/>
    <property type="match status" value="1"/>
</dbReference>
<dbReference type="GO" id="GO:0006281">
    <property type="term" value="P:DNA repair"/>
    <property type="evidence" value="ECO:0007669"/>
    <property type="project" value="UniProtKB-ARBA"/>
</dbReference>